<dbReference type="PANTHER" id="PTHR31207">
    <property type="entry name" value="ECA1 GAMETOGENESIS FAMILY PROTEIN (DUF784)-RELATED-RELATED"/>
    <property type="match status" value="1"/>
</dbReference>
<feature type="domain" description="Prolamin-like" evidence="3">
    <location>
        <begin position="272"/>
        <end position="344"/>
    </location>
</feature>
<evidence type="ECO:0000313" key="5">
    <source>
        <dbReference type="Proteomes" id="UP000030748"/>
    </source>
</evidence>
<evidence type="ECO:0000256" key="2">
    <source>
        <dbReference type="SAM" id="MobiDB-lite"/>
    </source>
</evidence>
<protein>
    <recommendedName>
        <fullName evidence="3">Prolamin-like domain-containing protein</fullName>
    </recommendedName>
</protein>
<keyword evidence="1" id="KW-0732">Signal</keyword>
<gene>
    <name evidence="4" type="ORF">MIMGU_mgv1a009129mg</name>
</gene>
<dbReference type="AlphaFoldDB" id="A0A022R704"/>
<proteinExistence type="predicted"/>
<dbReference type="InterPro" id="IPR008502">
    <property type="entry name" value="Prolamin-like"/>
</dbReference>
<dbReference type="EMBL" id="KI630674">
    <property type="protein sequence ID" value="EYU34650.1"/>
    <property type="molecule type" value="Genomic_DNA"/>
</dbReference>
<reference evidence="4 5" key="1">
    <citation type="journal article" date="2013" name="Proc. Natl. Acad. Sci. U.S.A.">
        <title>Fine-scale variation in meiotic recombination in Mimulus inferred from population shotgun sequencing.</title>
        <authorList>
            <person name="Hellsten U."/>
            <person name="Wright K.M."/>
            <person name="Jenkins J."/>
            <person name="Shu S."/>
            <person name="Yuan Y."/>
            <person name="Wessler S.R."/>
            <person name="Schmutz J."/>
            <person name="Willis J.H."/>
            <person name="Rokhsar D.S."/>
        </authorList>
    </citation>
    <scope>NUCLEOTIDE SEQUENCE [LARGE SCALE GENOMIC DNA]</scope>
    <source>
        <strain evidence="5">cv. DUN x IM62</strain>
    </source>
</reference>
<keyword evidence="5" id="KW-1185">Reference proteome</keyword>
<feature type="region of interest" description="Disordered" evidence="2">
    <location>
        <begin position="220"/>
        <end position="243"/>
    </location>
</feature>
<dbReference type="Proteomes" id="UP000030748">
    <property type="component" value="Unassembled WGS sequence"/>
</dbReference>
<name>A0A022R704_ERYGU</name>
<evidence type="ECO:0000256" key="1">
    <source>
        <dbReference type="ARBA" id="ARBA00022729"/>
    </source>
</evidence>
<evidence type="ECO:0000313" key="4">
    <source>
        <dbReference type="EMBL" id="EYU34650.1"/>
    </source>
</evidence>
<dbReference type="PANTHER" id="PTHR31207:SF35">
    <property type="entry name" value="PROLAMIN-LIKE DOMAIN-CONTAINING PROTEIN"/>
    <property type="match status" value="1"/>
</dbReference>
<evidence type="ECO:0000259" key="3">
    <source>
        <dbReference type="Pfam" id="PF05617"/>
    </source>
</evidence>
<accession>A0A022R704</accession>
<organism evidence="4 5">
    <name type="scientific">Erythranthe guttata</name>
    <name type="common">Yellow monkey flower</name>
    <name type="synonym">Mimulus guttatus</name>
    <dbReference type="NCBI Taxonomy" id="4155"/>
    <lineage>
        <taxon>Eukaryota</taxon>
        <taxon>Viridiplantae</taxon>
        <taxon>Streptophyta</taxon>
        <taxon>Embryophyta</taxon>
        <taxon>Tracheophyta</taxon>
        <taxon>Spermatophyta</taxon>
        <taxon>Magnoliopsida</taxon>
        <taxon>eudicotyledons</taxon>
        <taxon>Gunneridae</taxon>
        <taxon>Pentapetalae</taxon>
        <taxon>asterids</taxon>
        <taxon>lamiids</taxon>
        <taxon>Lamiales</taxon>
        <taxon>Phrymaceae</taxon>
        <taxon>Erythranthe</taxon>
    </lineage>
</organism>
<sequence>MDKKLADPVTNKIIISAAEQFVEDYQNALDSVREDFANYISAATNEPHPPPPPLPPQIAFPEMLPPSPILDANSVDYDDDVAETRCNELDCYHEKQSAEADQIREYDRRAAALSKEADQNRPPWYSDDIEDTLVLFTYKLICATEACTDKLGDTGVVNLATHEASMRWLQSAREANSSIQTFLGRMRKTNDREMRRRNLPRHIPKQNHHQEMLLQVGRHGARLPPGNDPTGKRLNQKQEREEHNLTPVKKNRHYPKVPPRQYLPGYEKFLQECENKMTDKCGNEVMEVVLEKKRKNVDKGCCSKLMTMGYDCHQEMLLRLEHLATKISDKSGVKKRGHQMWKHCEKITGHHK</sequence>
<dbReference type="InterPro" id="IPR040220">
    <property type="entry name" value="DD11"/>
</dbReference>
<dbReference type="Pfam" id="PF05617">
    <property type="entry name" value="Prolamin_like"/>
    <property type="match status" value="1"/>
</dbReference>